<proteinExistence type="inferred from homology"/>
<dbReference type="GeneID" id="8512384"/>
<comment type="subcellular location">
    <subcellularLocation>
        <location evidence="1 7">Cytoplasm</location>
    </subcellularLocation>
</comment>
<dbReference type="OrthoDB" id="4991at2157"/>
<dbReference type="NCBIfam" id="TIGR01656">
    <property type="entry name" value="Histidinol-ppas"/>
    <property type="match status" value="1"/>
</dbReference>
<keyword evidence="9" id="KW-1185">Reference proteome</keyword>
<dbReference type="InterPro" id="IPR006543">
    <property type="entry name" value="Histidinol-phos"/>
</dbReference>
<dbReference type="AlphaFoldDB" id="C9REC6"/>
<dbReference type="GO" id="GO:0016791">
    <property type="term" value="F:phosphatase activity"/>
    <property type="evidence" value="ECO:0007669"/>
    <property type="project" value="InterPro"/>
</dbReference>
<reference evidence="8" key="1">
    <citation type="submission" date="2009-10" db="EMBL/GenBank/DDBJ databases">
        <title>Complete sequence of chromosome of Methanocaldococcus vulcanius M7.</title>
        <authorList>
            <consortium name="US DOE Joint Genome Institute"/>
            <person name="Lucas S."/>
            <person name="Copeland A."/>
            <person name="Lapidus A."/>
            <person name="Glavina del Rio T."/>
            <person name="Dalin E."/>
            <person name="Tice H."/>
            <person name="Bruce D."/>
            <person name="Goodwin L."/>
            <person name="Pitluck S."/>
            <person name="Lcollab F.I."/>
            <person name="Brettin T."/>
            <person name="Detter J.C."/>
            <person name="Han C."/>
            <person name="Tapia R."/>
            <person name="Kuske C.R."/>
            <person name="Schmutz J."/>
            <person name="Larimer F."/>
            <person name="Land M."/>
            <person name="Hauser L."/>
            <person name="Kyrpides N."/>
            <person name="Ovchinikova G."/>
            <person name="Sieprawska-Lupa M."/>
            <person name="Whitman W.B."/>
            <person name="Woyke T."/>
        </authorList>
    </citation>
    <scope>NUCLEOTIDE SEQUENCE [LARGE SCALE GENOMIC DNA]</scope>
    <source>
        <strain evidence="8">M7</strain>
    </source>
</reference>
<dbReference type="HOGENOM" id="CLU_085077_1_1_2"/>
<dbReference type="GO" id="GO:0046872">
    <property type="term" value="F:metal ion binding"/>
    <property type="evidence" value="ECO:0007669"/>
    <property type="project" value="UniProtKB-KW"/>
</dbReference>
<dbReference type="InterPro" id="IPR041492">
    <property type="entry name" value="HAD_2"/>
</dbReference>
<evidence type="ECO:0000256" key="7">
    <source>
        <dbReference type="PIRNR" id="PIRNR004682"/>
    </source>
</evidence>
<dbReference type="InterPro" id="IPR006549">
    <property type="entry name" value="HAD-SF_hydro_IIIA"/>
</dbReference>
<evidence type="ECO:0000256" key="2">
    <source>
        <dbReference type="ARBA" id="ARBA00022490"/>
    </source>
</evidence>
<evidence type="ECO:0000256" key="6">
    <source>
        <dbReference type="ARBA" id="ARBA00031828"/>
    </source>
</evidence>
<dbReference type="InterPro" id="IPR023214">
    <property type="entry name" value="HAD_sf"/>
</dbReference>
<evidence type="ECO:0000256" key="5">
    <source>
        <dbReference type="ARBA" id="ARBA00023277"/>
    </source>
</evidence>
<dbReference type="RefSeq" id="WP_012819474.1">
    <property type="nucleotide sequence ID" value="NC_013407.1"/>
</dbReference>
<dbReference type="EC" id="3.1.3.-" evidence="7"/>
<dbReference type="PANTHER" id="PTHR42891">
    <property type="entry name" value="D-GLYCERO-BETA-D-MANNO-HEPTOSE-1,7-BISPHOSPHATE 7-PHOSPHATASE"/>
    <property type="match status" value="1"/>
</dbReference>
<dbReference type="Proteomes" id="UP000002063">
    <property type="component" value="Chromosome"/>
</dbReference>
<comment type="similarity">
    <text evidence="7">Belongs to the gmhB family.</text>
</comment>
<dbReference type="InterPro" id="IPR004446">
    <property type="entry name" value="Heptose_bisP_phosphatase"/>
</dbReference>
<keyword evidence="5 7" id="KW-0119">Carbohydrate metabolism</keyword>
<dbReference type="GO" id="GO:0005737">
    <property type="term" value="C:cytoplasm"/>
    <property type="evidence" value="ECO:0007669"/>
    <property type="project" value="UniProtKB-SubCell"/>
</dbReference>
<dbReference type="EMBL" id="CP001787">
    <property type="protein sequence ID" value="ACX71928.1"/>
    <property type="molecule type" value="Genomic_DNA"/>
</dbReference>
<name>C9REC6_METVM</name>
<gene>
    <name evidence="8" type="ordered locus">Metvu_0058</name>
</gene>
<evidence type="ECO:0000256" key="3">
    <source>
        <dbReference type="ARBA" id="ARBA00022723"/>
    </source>
</evidence>
<dbReference type="Pfam" id="PF13419">
    <property type="entry name" value="HAD_2"/>
    <property type="match status" value="1"/>
</dbReference>
<dbReference type="InterPro" id="IPR036412">
    <property type="entry name" value="HAD-like_sf"/>
</dbReference>
<dbReference type="STRING" id="579137.Metvu_0058"/>
<dbReference type="SUPFAM" id="SSF56784">
    <property type="entry name" value="HAD-like"/>
    <property type="match status" value="1"/>
</dbReference>
<evidence type="ECO:0000313" key="8">
    <source>
        <dbReference type="EMBL" id="ACX71928.1"/>
    </source>
</evidence>
<organism evidence="8 9">
    <name type="scientific">Methanocaldococcus vulcanius (strain ATCC 700851 / DSM 12094 / M7)</name>
    <name type="common">Methanococcus vulcanius</name>
    <dbReference type="NCBI Taxonomy" id="579137"/>
    <lineage>
        <taxon>Archaea</taxon>
        <taxon>Methanobacteriati</taxon>
        <taxon>Methanobacteriota</taxon>
        <taxon>Methanomada group</taxon>
        <taxon>Methanococci</taxon>
        <taxon>Methanococcales</taxon>
        <taxon>Methanocaldococcaceae</taxon>
        <taxon>Methanocaldococcus</taxon>
    </lineage>
</organism>
<evidence type="ECO:0000256" key="1">
    <source>
        <dbReference type="ARBA" id="ARBA00004496"/>
    </source>
</evidence>
<protein>
    <recommendedName>
        <fullName evidence="6 7">D,D-heptose 1,7-bisphosphate phosphatase</fullName>
        <ecNumber evidence="7">3.1.3.-</ecNumber>
    </recommendedName>
</protein>
<evidence type="ECO:0000256" key="4">
    <source>
        <dbReference type="ARBA" id="ARBA00022801"/>
    </source>
</evidence>
<dbReference type="PANTHER" id="PTHR42891:SF1">
    <property type="entry name" value="D-GLYCERO-BETA-D-MANNO-HEPTOSE-1,7-BISPHOSPHATE 7-PHOSPHATASE"/>
    <property type="match status" value="1"/>
</dbReference>
<dbReference type="NCBIfam" id="TIGR01662">
    <property type="entry name" value="HAD-SF-IIIA"/>
    <property type="match status" value="1"/>
</dbReference>
<keyword evidence="4 7" id="KW-0378">Hydrolase</keyword>
<dbReference type="Gene3D" id="3.40.50.1000">
    <property type="entry name" value="HAD superfamily/HAD-like"/>
    <property type="match status" value="1"/>
</dbReference>
<dbReference type="KEGG" id="mvu:Metvu_0058"/>
<dbReference type="GO" id="GO:0005975">
    <property type="term" value="P:carbohydrate metabolic process"/>
    <property type="evidence" value="ECO:0007669"/>
    <property type="project" value="InterPro"/>
</dbReference>
<sequence length="187" mass="21716">MNIRQNPSDFVTQSSASRAIFLDRDGVINKRLIDDYVKKIEEFELLPKVREALIEFKKMGYLLIVVTNQQGIAKGIMTEEDLKVIHDYMLKLLPEIDDIFYCPHLEGTCNCRKPRNGMLLKAKEKWNIDFKKSWMIGDSERDIICGKSVGCKTIRILYDDEETTEADFIAKSLYDCVEIIKKKISRL</sequence>
<evidence type="ECO:0000313" key="9">
    <source>
        <dbReference type="Proteomes" id="UP000002063"/>
    </source>
</evidence>
<dbReference type="PIRSF" id="PIRSF004682">
    <property type="entry name" value="GmhB"/>
    <property type="match status" value="1"/>
</dbReference>
<dbReference type="eggNOG" id="arCOG07384">
    <property type="taxonomic scope" value="Archaea"/>
</dbReference>
<dbReference type="CDD" id="cd07503">
    <property type="entry name" value="HAD_HisB-N"/>
    <property type="match status" value="1"/>
</dbReference>
<keyword evidence="3" id="KW-0479">Metal-binding</keyword>
<keyword evidence="2 7" id="KW-0963">Cytoplasm</keyword>
<accession>C9REC6</accession>